<dbReference type="OrthoDB" id="2634326at2759"/>
<name>A0A4Y7PN53_9AGAM</name>
<evidence type="ECO:0000313" key="2">
    <source>
        <dbReference type="Proteomes" id="UP000294933"/>
    </source>
</evidence>
<dbReference type="Proteomes" id="UP000294933">
    <property type="component" value="Unassembled WGS sequence"/>
</dbReference>
<reference evidence="1 2" key="1">
    <citation type="submission" date="2018-06" db="EMBL/GenBank/DDBJ databases">
        <title>A transcriptomic atlas of mushroom development highlights an independent origin of complex multicellularity.</title>
        <authorList>
            <consortium name="DOE Joint Genome Institute"/>
            <person name="Krizsan K."/>
            <person name="Almasi E."/>
            <person name="Merenyi Z."/>
            <person name="Sahu N."/>
            <person name="Viragh M."/>
            <person name="Koszo T."/>
            <person name="Mondo S."/>
            <person name="Kiss B."/>
            <person name="Balint B."/>
            <person name="Kues U."/>
            <person name="Barry K."/>
            <person name="Hegedus J.C."/>
            <person name="Henrissat B."/>
            <person name="Johnson J."/>
            <person name="Lipzen A."/>
            <person name="Ohm R."/>
            <person name="Nagy I."/>
            <person name="Pangilinan J."/>
            <person name="Yan J."/>
            <person name="Xiong Y."/>
            <person name="Grigoriev I.V."/>
            <person name="Hibbett D.S."/>
            <person name="Nagy L.G."/>
        </authorList>
    </citation>
    <scope>NUCLEOTIDE SEQUENCE [LARGE SCALE GENOMIC DNA]</scope>
    <source>
        <strain evidence="1 2">SZMC22713</strain>
    </source>
</reference>
<proteinExistence type="predicted"/>
<sequence length="747" mass="86261">MTSTSPKKAEASKGSPARAIVKAKLDSGVHIAVSPNMTIVPEISITRGETKQARMDGMYRWAECSKWPAFITLGWEHMACVPMRPEWRTSRTFMEWKSEIMKRYNPESERVLWMDLKPEDYSSKDPLDLEKGTIHPRIIKEMRNTANHVIGLTELTRAKVFGAEKRQHIDDPQSWMNKEQALAFHLTSRAHCAVFKLAKFRDRRMDLLITFRETQRSILELMGWVAYNAEIRFGLFNPPSERPEHPFPVSGGFVCDPRKLAILHYAGVPVWLVCEAGQFPEAVVTAQEVQMKVLDVYFAKDGWNDEVYEKAISVKVERHFCRTKWEREADSKGTQRSKVWGSVMQTGALTGVSQDKLRDAQAPQQLAQYQSNMIARRLGTNGFFLSTEPVPDSLDTTTFSRIIHSSGHLATFRYEPYPPTKKTTHKKTLGKLFTNAEYPLAFAPLWAGVLKWLYALETDITARPRNRAERILPPANIMTKENSGLFVSAWLAFRREWISWLLKEKTRGFANEDWKTLLRRRPMKELANAPPPPVSKDEKRQEDRHATLARIIALLKTMRIEETWKSDGESLWNGAVVTAERYKALYQAKHPIIQEIAYEITELNFRFDILSLDVHELRDMYTTVPGFALCRQTKIFDIFHQEVFVDKDSLRTPDIWALTPKQRLPYTSQLAAFMRAWPSWPDQYVVPLEKVAEGKLEEAESNVFKHYAFLFLHTFNRYPSVPCVRPASVSLWYQEYRESYEVLGAAQ</sequence>
<evidence type="ECO:0000313" key="1">
    <source>
        <dbReference type="EMBL" id="TDL16625.1"/>
    </source>
</evidence>
<gene>
    <name evidence="1" type="ORF">BD410DRAFT_901945</name>
</gene>
<keyword evidence="2" id="KW-1185">Reference proteome</keyword>
<accession>A0A4Y7PN53</accession>
<dbReference type="STRING" id="50990.A0A4Y7PN53"/>
<protein>
    <submittedName>
        <fullName evidence="1">Uncharacterized protein</fullName>
    </submittedName>
</protein>
<dbReference type="EMBL" id="ML170239">
    <property type="protein sequence ID" value="TDL16625.1"/>
    <property type="molecule type" value="Genomic_DNA"/>
</dbReference>
<organism evidence="1 2">
    <name type="scientific">Rickenella mellea</name>
    <dbReference type="NCBI Taxonomy" id="50990"/>
    <lineage>
        <taxon>Eukaryota</taxon>
        <taxon>Fungi</taxon>
        <taxon>Dikarya</taxon>
        <taxon>Basidiomycota</taxon>
        <taxon>Agaricomycotina</taxon>
        <taxon>Agaricomycetes</taxon>
        <taxon>Hymenochaetales</taxon>
        <taxon>Rickenellaceae</taxon>
        <taxon>Rickenella</taxon>
    </lineage>
</organism>
<dbReference type="AlphaFoldDB" id="A0A4Y7PN53"/>
<dbReference type="VEuPathDB" id="FungiDB:BD410DRAFT_901945"/>